<feature type="region of interest" description="Disordered" evidence="2">
    <location>
        <begin position="457"/>
        <end position="477"/>
    </location>
</feature>
<feature type="region of interest" description="Disordered" evidence="2">
    <location>
        <begin position="320"/>
        <end position="360"/>
    </location>
</feature>
<comment type="caution">
    <text evidence="3">The sequence shown here is derived from an EMBL/GenBank/DDBJ whole genome shotgun (WGS) entry which is preliminary data.</text>
</comment>
<evidence type="ECO:0000313" key="4">
    <source>
        <dbReference type="Proteomes" id="UP000266841"/>
    </source>
</evidence>
<proteinExistence type="predicted"/>
<feature type="compositionally biased region" description="Polar residues" evidence="2">
    <location>
        <begin position="158"/>
        <end position="171"/>
    </location>
</feature>
<reference evidence="3 4" key="1">
    <citation type="journal article" date="2012" name="Genome Biol.">
        <title>Genome and low-iron response of an oceanic diatom adapted to chronic iron limitation.</title>
        <authorList>
            <person name="Lommer M."/>
            <person name="Specht M."/>
            <person name="Roy A.S."/>
            <person name="Kraemer L."/>
            <person name="Andreson R."/>
            <person name="Gutowska M.A."/>
            <person name="Wolf J."/>
            <person name="Bergner S.V."/>
            <person name="Schilhabel M.B."/>
            <person name="Klostermeier U.C."/>
            <person name="Beiko R.G."/>
            <person name="Rosenstiel P."/>
            <person name="Hippler M."/>
            <person name="Laroche J."/>
        </authorList>
    </citation>
    <scope>NUCLEOTIDE SEQUENCE [LARGE SCALE GENOMIC DNA]</scope>
    <source>
        <strain evidence="3 4">CCMP1005</strain>
    </source>
</reference>
<accession>K0SN58</accession>
<feature type="coiled-coil region" evidence="1">
    <location>
        <begin position="569"/>
        <end position="600"/>
    </location>
</feature>
<dbReference type="AlphaFoldDB" id="K0SN58"/>
<feature type="compositionally biased region" description="Basic and acidic residues" evidence="2">
    <location>
        <begin position="193"/>
        <end position="212"/>
    </location>
</feature>
<feature type="region of interest" description="Disordered" evidence="2">
    <location>
        <begin position="505"/>
        <end position="539"/>
    </location>
</feature>
<feature type="region of interest" description="Disordered" evidence="2">
    <location>
        <begin position="62"/>
        <end position="128"/>
    </location>
</feature>
<feature type="region of interest" description="Disordered" evidence="2">
    <location>
        <begin position="1"/>
        <end position="28"/>
    </location>
</feature>
<sequence>MPAPRRGSTYIGRHVSFGSGGSDDGDDDEAAEKLSLVFEILRLEKSMNNALTSARDEMEGLAATVSEKEAEAAALEGELEGLRRENESLGAAAGRRDGAPEEPQRSKSDSGAGGGRKQARRPSFAASFLPRAKSEGLFGRSFKAAKAAKQHPLKWDDSTQNTPATDASADSGSEFLPAAIAARLKPASSSRRASIDDPNDPHSVMERARFDQSGRSGGSTLSRRATLDVAMIENGCARLRAELSSREERLQELHGEKKANEERLRSLREEAAEGRVRSETRHDVHAARVEALQRRKCEVTGSVRDKERLLAEMEGSLREAEERAAKLEGQAEDGRARLHEMEQRRADERRREGGDGEPPSLATLEWDIRECRIRHAVHCSHMKAAVDSLRHVLVVDKADDPTGLLGRRRLADLTGEEREAVGAMVDEIAQDVDIQLSNMGRMMADMRDRMEELRRLSEPVAGGEEGRAEEGRQKGGGNELLALSRECAEVFGSFSDEVLRAVSSTSMSPASGGDSSARDAGAASTIANGGPGAPADDAFGGVRSILESIRRRREDADLVREREGVETKIAIVQGEIKRVQEAMEEENRLHEEVVRRLTSKIDALTEGLQGSRIAMSRCRDERGRALCRFQAIIWKESSRQMNGDRGLYRAGPTPPSSASLSGTTSCLSSQGRGAPRADSRVRGVWAGVSPPDT</sequence>
<feature type="compositionally biased region" description="Basic and acidic residues" evidence="2">
    <location>
        <begin position="332"/>
        <end position="354"/>
    </location>
</feature>
<feature type="region of interest" description="Disordered" evidence="2">
    <location>
        <begin position="148"/>
        <end position="222"/>
    </location>
</feature>
<keyword evidence="1" id="KW-0175">Coiled coil</keyword>
<feature type="compositionally biased region" description="Polar residues" evidence="2">
    <location>
        <begin position="656"/>
        <end position="671"/>
    </location>
</feature>
<feature type="region of interest" description="Disordered" evidence="2">
    <location>
        <begin position="247"/>
        <end position="281"/>
    </location>
</feature>
<gene>
    <name evidence="3" type="ORF">THAOC_12245</name>
</gene>
<protein>
    <submittedName>
        <fullName evidence="3">Uncharacterized protein</fullName>
    </submittedName>
</protein>
<evidence type="ECO:0000256" key="1">
    <source>
        <dbReference type="SAM" id="Coils"/>
    </source>
</evidence>
<name>K0SN58_THAOC</name>
<evidence type="ECO:0000313" key="3">
    <source>
        <dbReference type="EMBL" id="EJK66795.1"/>
    </source>
</evidence>
<feature type="region of interest" description="Disordered" evidence="2">
    <location>
        <begin position="643"/>
        <end position="693"/>
    </location>
</feature>
<organism evidence="3 4">
    <name type="scientific">Thalassiosira oceanica</name>
    <name type="common">Marine diatom</name>
    <dbReference type="NCBI Taxonomy" id="159749"/>
    <lineage>
        <taxon>Eukaryota</taxon>
        <taxon>Sar</taxon>
        <taxon>Stramenopiles</taxon>
        <taxon>Ochrophyta</taxon>
        <taxon>Bacillariophyta</taxon>
        <taxon>Coscinodiscophyceae</taxon>
        <taxon>Thalassiosirophycidae</taxon>
        <taxon>Thalassiosirales</taxon>
        <taxon>Thalassiosiraceae</taxon>
        <taxon>Thalassiosira</taxon>
    </lineage>
</organism>
<keyword evidence="4" id="KW-1185">Reference proteome</keyword>
<dbReference type="Proteomes" id="UP000266841">
    <property type="component" value="Unassembled WGS sequence"/>
</dbReference>
<evidence type="ECO:0000256" key="2">
    <source>
        <dbReference type="SAM" id="MobiDB-lite"/>
    </source>
</evidence>
<dbReference type="EMBL" id="AGNL01014251">
    <property type="protein sequence ID" value="EJK66795.1"/>
    <property type="molecule type" value="Genomic_DNA"/>
</dbReference>
<feature type="compositionally biased region" description="Low complexity" evidence="2">
    <location>
        <begin position="508"/>
        <end position="539"/>
    </location>
</feature>
<feature type="compositionally biased region" description="Basic and acidic residues" evidence="2">
    <location>
        <begin position="94"/>
        <end position="108"/>
    </location>
</feature>
<feature type="compositionally biased region" description="Basic and acidic residues" evidence="2">
    <location>
        <begin position="464"/>
        <end position="473"/>
    </location>
</feature>